<dbReference type="AlphaFoldDB" id="A0A067T7H7"/>
<sequence>MSNILHNLKEKLAHHGDHTSTHQDATHNVRTNLTHDSVKGKDTVTEPTYAHPAKTNDPANLDQPQGLLHDLKNNLPAPPATYLPLLAATNCGPDRLYSTMPNSQHKQGQGTVTSKD</sequence>
<evidence type="ECO:0000313" key="2">
    <source>
        <dbReference type="EMBL" id="KDR79150.1"/>
    </source>
</evidence>
<dbReference type="HOGENOM" id="CLU_2097065_0_0_1"/>
<accession>A0A067T7H7</accession>
<proteinExistence type="predicted"/>
<dbReference type="Proteomes" id="UP000027222">
    <property type="component" value="Unassembled WGS sequence"/>
</dbReference>
<evidence type="ECO:0000313" key="3">
    <source>
        <dbReference type="Proteomes" id="UP000027222"/>
    </source>
</evidence>
<feature type="compositionally biased region" description="Polar residues" evidence="1">
    <location>
        <begin position="99"/>
        <end position="116"/>
    </location>
</feature>
<feature type="region of interest" description="Disordered" evidence="1">
    <location>
        <begin position="14"/>
        <end position="73"/>
    </location>
</feature>
<gene>
    <name evidence="2" type="ORF">GALMADRAFT_208616</name>
</gene>
<feature type="compositionally biased region" description="Basic and acidic residues" evidence="1">
    <location>
        <begin position="14"/>
        <end position="27"/>
    </location>
</feature>
<evidence type="ECO:0000256" key="1">
    <source>
        <dbReference type="SAM" id="MobiDB-lite"/>
    </source>
</evidence>
<name>A0A067T7H7_GALM3</name>
<dbReference type="EMBL" id="KL142373">
    <property type="protein sequence ID" value="KDR79150.1"/>
    <property type="molecule type" value="Genomic_DNA"/>
</dbReference>
<protein>
    <submittedName>
        <fullName evidence="2">Uncharacterized protein</fullName>
    </submittedName>
</protein>
<feature type="region of interest" description="Disordered" evidence="1">
    <location>
        <begin position="93"/>
        <end position="116"/>
    </location>
</feature>
<dbReference type="OrthoDB" id="2532734at2759"/>
<keyword evidence="3" id="KW-1185">Reference proteome</keyword>
<organism evidence="2 3">
    <name type="scientific">Galerina marginata (strain CBS 339.88)</name>
    <dbReference type="NCBI Taxonomy" id="685588"/>
    <lineage>
        <taxon>Eukaryota</taxon>
        <taxon>Fungi</taxon>
        <taxon>Dikarya</taxon>
        <taxon>Basidiomycota</taxon>
        <taxon>Agaricomycotina</taxon>
        <taxon>Agaricomycetes</taxon>
        <taxon>Agaricomycetidae</taxon>
        <taxon>Agaricales</taxon>
        <taxon>Agaricineae</taxon>
        <taxon>Strophariaceae</taxon>
        <taxon>Galerina</taxon>
    </lineage>
</organism>
<reference evidence="3" key="1">
    <citation type="journal article" date="2014" name="Proc. Natl. Acad. Sci. U.S.A.">
        <title>Extensive sampling of basidiomycete genomes demonstrates inadequacy of the white-rot/brown-rot paradigm for wood decay fungi.</title>
        <authorList>
            <person name="Riley R."/>
            <person name="Salamov A.A."/>
            <person name="Brown D.W."/>
            <person name="Nagy L.G."/>
            <person name="Floudas D."/>
            <person name="Held B.W."/>
            <person name="Levasseur A."/>
            <person name="Lombard V."/>
            <person name="Morin E."/>
            <person name="Otillar R."/>
            <person name="Lindquist E.A."/>
            <person name="Sun H."/>
            <person name="LaButti K.M."/>
            <person name="Schmutz J."/>
            <person name="Jabbour D."/>
            <person name="Luo H."/>
            <person name="Baker S.E."/>
            <person name="Pisabarro A.G."/>
            <person name="Walton J.D."/>
            <person name="Blanchette R.A."/>
            <person name="Henrissat B."/>
            <person name="Martin F."/>
            <person name="Cullen D."/>
            <person name="Hibbett D.S."/>
            <person name="Grigoriev I.V."/>
        </authorList>
    </citation>
    <scope>NUCLEOTIDE SEQUENCE [LARGE SCALE GENOMIC DNA]</scope>
    <source>
        <strain evidence="3">CBS 339.88</strain>
    </source>
</reference>